<dbReference type="Proteomes" id="UP001140513">
    <property type="component" value="Unassembled WGS sequence"/>
</dbReference>
<evidence type="ECO:0000313" key="1">
    <source>
        <dbReference type="EMBL" id="KAJ4344611.1"/>
    </source>
</evidence>
<proteinExistence type="predicted"/>
<sequence length="571" mass="63206">MLERGGWWSSMEKLDLEQLRSSVNTSEPWFLSRILSLECCLSSEWTGNGLPAQTDQDSGVFAEISDTDFADLAGGHSGSEGRGTGGLNFTTSICGQFVLVGRETIIYVYHIRSSRLAPATSIVCPRRVLATSMDVSSGRIAVAALLEGRMGMVCELQVNQELSAGLPVELLVRGNNRSYRTVAHSASVLSSQADNFEMGVDAADRQSLIAEPSNLQTPYIESVDVQSNHQSISLHEMHDHRTYAQNYINNTSILNLEGPRHNSLPRYTSEPGHASCTLPNENGTSAYYRHLCSEDDPPRSDALTGQSLSRWFPLTAPSDYLHFLAPRPGFESGKKLRLISSAAHPNDKPGISRKYFFGGCLQSSKRYELIVASGHPTVSSFWGSFGFENRPRRLVPPNCDHYHAVPLSDGHHVLFIEPQTEKLFMGCDAPLGGPFKLLRKVMFVPPSLDDKAPRNYTAAFDMSWGARVVVVFGDTLVLYSIPPDVCKLSRSEQRADSWDVYIAPPFTDEKRTEDHWLNWWDEPSPSKEPGSSPIWPIAVRGQELGKLKGVCEVTIHTKPNITIWGFTSDSQ</sequence>
<reference evidence="1" key="1">
    <citation type="submission" date="2022-10" db="EMBL/GenBank/DDBJ databases">
        <title>Tapping the CABI collections for fungal endophytes: first genome assemblies for Collariella, Neodidymelliopsis, Ascochyta clinopodiicola, Didymella pomorum, Didymosphaeria variabile, Neocosmospora piperis and Neocucurbitaria cava.</title>
        <authorList>
            <person name="Hill R."/>
        </authorList>
    </citation>
    <scope>NUCLEOTIDE SEQUENCE</scope>
    <source>
        <strain evidence="1">IMI 356815</strain>
    </source>
</reference>
<dbReference type="AlphaFoldDB" id="A0A9W9C5B8"/>
<dbReference type="OrthoDB" id="1689567at2759"/>
<name>A0A9W9C5B8_9PLEO</name>
<dbReference type="EMBL" id="JAPEUX010000010">
    <property type="protein sequence ID" value="KAJ4344611.1"/>
    <property type="molecule type" value="Genomic_DNA"/>
</dbReference>
<comment type="caution">
    <text evidence="1">The sequence shown here is derived from an EMBL/GenBank/DDBJ whole genome shotgun (WGS) entry which is preliminary data.</text>
</comment>
<keyword evidence="2" id="KW-1185">Reference proteome</keyword>
<dbReference type="GeneID" id="80915885"/>
<accession>A0A9W9C5B8</accession>
<protein>
    <submittedName>
        <fullName evidence="1">Uncharacterized protein</fullName>
    </submittedName>
</protein>
<evidence type="ECO:0000313" key="2">
    <source>
        <dbReference type="Proteomes" id="UP001140513"/>
    </source>
</evidence>
<gene>
    <name evidence="1" type="ORF">N0V89_012355</name>
</gene>
<organism evidence="1 2">
    <name type="scientific">Didymosphaeria variabile</name>
    <dbReference type="NCBI Taxonomy" id="1932322"/>
    <lineage>
        <taxon>Eukaryota</taxon>
        <taxon>Fungi</taxon>
        <taxon>Dikarya</taxon>
        <taxon>Ascomycota</taxon>
        <taxon>Pezizomycotina</taxon>
        <taxon>Dothideomycetes</taxon>
        <taxon>Pleosporomycetidae</taxon>
        <taxon>Pleosporales</taxon>
        <taxon>Massarineae</taxon>
        <taxon>Didymosphaeriaceae</taxon>
        <taxon>Didymosphaeria</taxon>
    </lineage>
</organism>
<dbReference type="RefSeq" id="XP_056065063.1">
    <property type="nucleotide sequence ID" value="XM_056221076.1"/>
</dbReference>